<dbReference type="EMBL" id="LNQE01000882">
    <property type="protein sequence ID" value="KUG23867.1"/>
    <property type="molecule type" value="Genomic_DNA"/>
</dbReference>
<dbReference type="PROSITE" id="PS51257">
    <property type="entry name" value="PROKAR_LIPOPROTEIN"/>
    <property type="match status" value="1"/>
</dbReference>
<proteinExistence type="predicted"/>
<accession>A0A0W8FSL5</accession>
<dbReference type="Pfam" id="PF01435">
    <property type="entry name" value="Peptidase_M48"/>
    <property type="match status" value="1"/>
</dbReference>
<evidence type="ECO:0000256" key="1">
    <source>
        <dbReference type="ARBA" id="ARBA00001947"/>
    </source>
</evidence>
<dbReference type="GO" id="GO:0051603">
    <property type="term" value="P:proteolysis involved in protein catabolic process"/>
    <property type="evidence" value="ECO:0007669"/>
    <property type="project" value="TreeGrafter"/>
</dbReference>
<feature type="domain" description="Peptidase M48" evidence="7">
    <location>
        <begin position="89"/>
        <end position="277"/>
    </location>
</feature>
<dbReference type="InterPro" id="IPR051156">
    <property type="entry name" value="Mito/Outer_Membr_Metalloprot"/>
</dbReference>
<comment type="caution">
    <text evidence="8">The sequence shown here is derived from an EMBL/GenBank/DDBJ whole genome shotgun (WGS) entry which is preliminary data.</text>
</comment>
<dbReference type="PANTHER" id="PTHR22726">
    <property type="entry name" value="METALLOENDOPEPTIDASE OMA1"/>
    <property type="match status" value="1"/>
</dbReference>
<gene>
    <name evidence="8" type="ORF">ASZ90_006352</name>
</gene>
<evidence type="ECO:0000313" key="8">
    <source>
        <dbReference type="EMBL" id="KUG23867.1"/>
    </source>
</evidence>
<evidence type="ECO:0000256" key="2">
    <source>
        <dbReference type="ARBA" id="ARBA00022670"/>
    </source>
</evidence>
<protein>
    <submittedName>
        <fullName evidence="8">Peptidase, m48 family</fullName>
    </submittedName>
</protein>
<dbReference type="AlphaFoldDB" id="A0A0W8FSL5"/>
<keyword evidence="4" id="KW-0378">Hydrolase</keyword>
<evidence type="ECO:0000256" key="6">
    <source>
        <dbReference type="ARBA" id="ARBA00023049"/>
    </source>
</evidence>
<dbReference type="Gene3D" id="3.30.2010.10">
    <property type="entry name" value="Metalloproteases ('zincins'), catalytic domain"/>
    <property type="match status" value="1"/>
</dbReference>
<keyword evidence="3" id="KW-0479">Metal-binding</keyword>
<reference evidence="8" key="1">
    <citation type="journal article" date="2015" name="Proc. Natl. Acad. Sci. U.S.A.">
        <title>Networks of energetic and metabolic interactions define dynamics in microbial communities.</title>
        <authorList>
            <person name="Embree M."/>
            <person name="Liu J.K."/>
            <person name="Al-Bassam M.M."/>
            <person name="Zengler K."/>
        </authorList>
    </citation>
    <scope>NUCLEOTIDE SEQUENCE</scope>
</reference>
<name>A0A0W8FSL5_9ZZZZ</name>
<dbReference type="GO" id="GO:0016020">
    <property type="term" value="C:membrane"/>
    <property type="evidence" value="ECO:0007669"/>
    <property type="project" value="TreeGrafter"/>
</dbReference>
<keyword evidence="2" id="KW-0645">Protease</keyword>
<sequence length="303" mass="32365">MNKLSHYAILLALAALTGCAAVETVATIATDVGVQSGAITKAQGESIRKSTQAVSKSMEDFTPEQEYYIGRSVGAIVLGKYSALSDAKVNAYLNLLGQTLAMASDMPELFGGYHFLVLNSDDINAFATPGGHIFVTRGLIRCCKTEDALAAVLAHEIGHVQLRHGMKAIEKGRVTEALTVLAQESAKSFGSEDVLKLTKEFGGAISDITNTMINNGYSRAYEYDADAASVTILKRIGYNPAALADMLNVMAKQMKPGGNDFAKTHPLPQSRIAELKNSGIALTSIEPPAERKERFTKAVGHLL</sequence>
<evidence type="ECO:0000256" key="3">
    <source>
        <dbReference type="ARBA" id="ARBA00022723"/>
    </source>
</evidence>
<comment type="cofactor">
    <cofactor evidence="1">
        <name>Zn(2+)</name>
        <dbReference type="ChEBI" id="CHEBI:29105"/>
    </cofactor>
</comment>
<keyword evidence="6" id="KW-0482">Metalloprotease</keyword>
<dbReference type="GO" id="GO:0046872">
    <property type="term" value="F:metal ion binding"/>
    <property type="evidence" value="ECO:0007669"/>
    <property type="project" value="UniProtKB-KW"/>
</dbReference>
<organism evidence="8">
    <name type="scientific">hydrocarbon metagenome</name>
    <dbReference type="NCBI Taxonomy" id="938273"/>
    <lineage>
        <taxon>unclassified sequences</taxon>
        <taxon>metagenomes</taxon>
        <taxon>ecological metagenomes</taxon>
    </lineage>
</organism>
<evidence type="ECO:0000256" key="5">
    <source>
        <dbReference type="ARBA" id="ARBA00022833"/>
    </source>
</evidence>
<evidence type="ECO:0000259" key="7">
    <source>
        <dbReference type="Pfam" id="PF01435"/>
    </source>
</evidence>
<dbReference type="InterPro" id="IPR001915">
    <property type="entry name" value="Peptidase_M48"/>
</dbReference>
<dbReference type="GO" id="GO:0004222">
    <property type="term" value="F:metalloendopeptidase activity"/>
    <property type="evidence" value="ECO:0007669"/>
    <property type="project" value="InterPro"/>
</dbReference>
<keyword evidence="5" id="KW-0862">Zinc</keyword>
<dbReference type="PANTHER" id="PTHR22726:SF1">
    <property type="entry name" value="METALLOENDOPEPTIDASE OMA1, MITOCHONDRIAL"/>
    <property type="match status" value="1"/>
</dbReference>
<evidence type="ECO:0000256" key="4">
    <source>
        <dbReference type="ARBA" id="ARBA00022801"/>
    </source>
</evidence>